<dbReference type="PANTHER" id="PTHR45973:SF9">
    <property type="entry name" value="LEUCINE-RICH REPEAT-CONTAINING PROTEIN 46"/>
    <property type="match status" value="1"/>
</dbReference>
<dbReference type="PANTHER" id="PTHR45973">
    <property type="entry name" value="PROTEIN PHOSPHATASE 1 REGULATORY SUBUNIT SDS22-RELATED"/>
    <property type="match status" value="1"/>
</dbReference>
<sequence>MADYNKSNDDLTESIDELEYGGYNIKENTISNIIDLQDKIKIKYIRIMHSEALQSMIGLSRFTRLEEINLSSNSIIKIDGLDGLSNLKILNLSCNKLSELSGLGSLFRLEKLIVSHNKITNLSGLQQMAGPNYNIKSIDLKNNKIRDVKQLQYIQDLSKLQELCFEMGKNSNPLCTENRSIYLQGLTSMRNFQRILRIDGQTPENIIENIKYQGQIQNQNFNNLNNLATLPNSGNQGRNIQIADQTNPKSGNLNAFPSQGQRPISNLMSFNDQSANKKISIGDQGDLIGDNFKWKGDHLQMQQDLQQALQIQKELINKYEVNDKFWEQKYEKLQEEFNQVQEDNRQKTQKIKTMSKEKQFLEEQISEIKNERIRMLNKTEKREEIVETLQLRITDLIKENGQYHRELAIRQDQMDKQASEIKNLQEDLIEMRGRLRENEQTLSEFHKKALDQTNSYVTKYEQINKKYEQVLEENKLMANENGMLKTRVQELLEITREWEYKYEKKVDELNYKHEQYIRDIQQEFSQREQSQEKQLREWEKVKEDEFKENIELMEQEFKKYFLENNNRFRELSRAYEEKCKQEQDSRHLMKVAVQKNSDQANLIEELQNALLKVKKEVSEIVNERDVAQKELDTKKSTYMREVSSLEEERDRLLHDKLSLERQLQDIQDRNMTDNLELERLRAKMKYFENIEEDLEKCQETVQAKNIMLEDKNDTIEDLKDQLEQSRQREQVLNDDFNKIQKKYEKQNQIIEALEEQLQQANEEADSINEEKINLQKELEKKKEIIDIFQNEFNDIKSKQDKEINEKSNKIQDLLYLLEECKQNIRRKDEQIADLQNEIKDRNEKYEVQLIMLQNEQKQKDKALKELQNKYDESQEDMKQLIIEYEKQKKQTLEQFQKLQKNLFNF</sequence>
<dbReference type="KEGG" id="tet:TTHERM_00600790"/>
<protein>
    <recommendedName>
        <fullName evidence="9">Leucine rich repeat protein</fullName>
    </recommendedName>
</protein>
<dbReference type="InterPro" id="IPR025875">
    <property type="entry name" value="Leu-rich_rpt_4"/>
</dbReference>
<keyword evidence="4" id="KW-0969">Cilium</keyword>
<dbReference type="EMBL" id="GG662620">
    <property type="protein sequence ID" value="EAR84887.1"/>
    <property type="molecule type" value="Genomic_DNA"/>
</dbReference>
<evidence type="ECO:0000313" key="7">
    <source>
        <dbReference type="EMBL" id="EAR84887.1"/>
    </source>
</evidence>
<evidence type="ECO:0000256" key="4">
    <source>
        <dbReference type="ARBA" id="ARBA00023069"/>
    </source>
</evidence>
<dbReference type="Pfam" id="PF12799">
    <property type="entry name" value="LRR_4"/>
    <property type="match status" value="1"/>
</dbReference>
<dbReference type="OrthoDB" id="7451790at2759"/>
<organism evidence="7 8">
    <name type="scientific">Tetrahymena thermophila (strain SB210)</name>
    <dbReference type="NCBI Taxonomy" id="312017"/>
    <lineage>
        <taxon>Eukaryota</taxon>
        <taxon>Sar</taxon>
        <taxon>Alveolata</taxon>
        <taxon>Ciliophora</taxon>
        <taxon>Intramacronucleata</taxon>
        <taxon>Oligohymenophorea</taxon>
        <taxon>Hymenostomatida</taxon>
        <taxon>Tetrahymenina</taxon>
        <taxon>Tetrahymenidae</taxon>
        <taxon>Tetrahymena</taxon>
    </lineage>
</organism>
<dbReference type="eggNOG" id="KOG1836">
    <property type="taxonomic scope" value="Eukaryota"/>
</dbReference>
<dbReference type="RefSeq" id="XP_001032550.1">
    <property type="nucleotide sequence ID" value="XM_001032550.1"/>
</dbReference>
<keyword evidence="5" id="KW-0966">Cell projection</keyword>
<dbReference type="OMA" id="EYMTNLE"/>
<evidence type="ECO:0000256" key="3">
    <source>
        <dbReference type="ARBA" id="ARBA00022737"/>
    </source>
</evidence>
<evidence type="ECO:0000256" key="1">
    <source>
        <dbReference type="ARBA" id="ARBA00004138"/>
    </source>
</evidence>
<comment type="subcellular location">
    <subcellularLocation>
        <location evidence="1">Cell projection</location>
        <location evidence="1">Cilium</location>
    </subcellularLocation>
</comment>
<accession>I7LZT5</accession>
<dbReference type="Proteomes" id="UP000009168">
    <property type="component" value="Unassembled WGS sequence"/>
</dbReference>
<feature type="coiled-coil region" evidence="6">
    <location>
        <begin position="596"/>
        <end position="901"/>
    </location>
</feature>
<evidence type="ECO:0000256" key="6">
    <source>
        <dbReference type="SAM" id="Coils"/>
    </source>
</evidence>
<gene>
    <name evidence="7" type="ORF">TTHERM_00600790</name>
</gene>
<name>I7LZT5_TETTS</name>
<dbReference type="SMART" id="SM00365">
    <property type="entry name" value="LRR_SD22"/>
    <property type="match status" value="4"/>
</dbReference>
<keyword evidence="8" id="KW-1185">Reference proteome</keyword>
<keyword evidence="2" id="KW-0433">Leucine-rich repeat</keyword>
<evidence type="ECO:0008006" key="9">
    <source>
        <dbReference type="Google" id="ProtNLM"/>
    </source>
</evidence>
<dbReference type="eggNOG" id="KOG0531">
    <property type="taxonomic scope" value="Eukaryota"/>
</dbReference>
<keyword evidence="6" id="KW-0175">Coiled coil</keyword>
<dbReference type="InterPro" id="IPR050576">
    <property type="entry name" value="Cilia_flagella_integrity"/>
</dbReference>
<feature type="coiled-coil region" evidence="6">
    <location>
        <begin position="407"/>
        <end position="480"/>
    </location>
</feature>
<evidence type="ECO:0000313" key="8">
    <source>
        <dbReference type="Proteomes" id="UP000009168"/>
    </source>
</evidence>
<dbReference type="GeneID" id="7839393"/>
<dbReference type="PROSITE" id="PS51450">
    <property type="entry name" value="LRR"/>
    <property type="match status" value="3"/>
</dbReference>
<dbReference type="InterPro" id="IPR032675">
    <property type="entry name" value="LRR_dom_sf"/>
</dbReference>
<dbReference type="InterPro" id="IPR001611">
    <property type="entry name" value="Leu-rich_rpt"/>
</dbReference>
<dbReference type="HOGENOM" id="CLU_341458_0_0_1"/>
<dbReference type="Gene3D" id="3.80.10.10">
    <property type="entry name" value="Ribonuclease Inhibitor"/>
    <property type="match status" value="2"/>
</dbReference>
<dbReference type="InParanoid" id="I7LZT5"/>
<reference evidence="8" key="1">
    <citation type="journal article" date="2006" name="PLoS Biol.">
        <title>Macronuclear genome sequence of the ciliate Tetrahymena thermophila, a model eukaryote.</title>
        <authorList>
            <person name="Eisen J.A."/>
            <person name="Coyne R.S."/>
            <person name="Wu M."/>
            <person name="Wu D."/>
            <person name="Thiagarajan M."/>
            <person name="Wortman J.R."/>
            <person name="Badger J.H."/>
            <person name="Ren Q."/>
            <person name="Amedeo P."/>
            <person name="Jones K.M."/>
            <person name="Tallon L.J."/>
            <person name="Delcher A.L."/>
            <person name="Salzberg S.L."/>
            <person name="Silva J.C."/>
            <person name="Haas B.J."/>
            <person name="Majoros W.H."/>
            <person name="Farzad M."/>
            <person name="Carlton J.M."/>
            <person name="Smith R.K. Jr."/>
            <person name="Garg J."/>
            <person name="Pearlman R.E."/>
            <person name="Karrer K.M."/>
            <person name="Sun L."/>
            <person name="Manning G."/>
            <person name="Elde N.C."/>
            <person name="Turkewitz A.P."/>
            <person name="Asai D.J."/>
            <person name="Wilkes D.E."/>
            <person name="Wang Y."/>
            <person name="Cai H."/>
            <person name="Collins K."/>
            <person name="Stewart B.A."/>
            <person name="Lee S.R."/>
            <person name="Wilamowska K."/>
            <person name="Weinberg Z."/>
            <person name="Ruzzo W.L."/>
            <person name="Wloga D."/>
            <person name="Gaertig J."/>
            <person name="Frankel J."/>
            <person name="Tsao C.-C."/>
            <person name="Gorovsky M.A."/>
            <person name="Keeling P.J."/>
            <person name="Waller R.F."/>
            <person name="Patron N.J."/>
            <person name="Cherry J.M."/>
            <person name="Stover N.A."/>
            <person name="Krieger C.J."/>
            <person name="del Toro C."/>
            <person name="Ryder H.F."/>
            <person name="Williamson S.C."/>
            <person name="Barbeau R.A."/>
            <person name="Hamilton E.P."/>
            <person name="Orias E."/>
        </authorList>
    </citation>
    <scope>NUCLEOTIDE SEQUENCE [LARGE SCALE GENOMIC DNA]</scope>
    <source>
        <strain evidence="8">SB210</strain>
    </source>
</reference>
<feature type="coiled-coil region" evidence="6">
    <location>
        <begin position="302"/>
        <end position="378"/>
    </location>
</feature>
<dbReference type="STRING" id="312017.I7LZT5"/>
<dbReference type="SUPFAM" id="SSF52058">
    <property type="entry name" value="L domain-like"/>
    <property type="match status" value="1"/>
</dbReference>
<dbReference type="AlphaFoldDB" id="I7LZT5"/>
<evidence type="ECO:0000256" key="2">
    <source>
        <dbReference type="ARBA" id="ARBA00022614"/>
    </source>
</evidence>
<evidence type="ECO:0000256" key="5">
    <source>
        <dbReference type="ARBA" id="ARBA00023273"/>
    </source>
</evidence>
<proteinExistence type="predicted"/>
<keyword evidence="3" id="KW-0677">Repeat</keyword>